<evidence type="ECO:0000256" key="1">
    <source>
        <dbReference type="SAM" id="Phobius"/>
    </source>
</evidence>
<keyword evidence="1" id="KW-0812">Transmembrane</keyword>
<gene>
    <name evidence="3" type="ORF">D9R14_20295</name>
</gene>
<dbReference type="AlphaFoldDB" id="A0A3L6ZZX5"/>
<sequence length="308" mass="32862">METRANYTVIGAFTLAVIAAAFGFVYWFAGPQDSTARKQYEIVFDGSVAGLRQGNSVLFNGIPVGQVTYLDLVPGQPGQVKVRVGIRNDVPVLSDARAGLESQGLTGIVAVSIRGGRPDAPPLPMAKDGYPLIIADSGAGMSGLINTAQGVARKIESVLDAVNPDQVRSIIASVELFSKTLADKSEDVKSLIEQANQLSTQLNDIAGKVDKVVVSLQHAAEDKDGLLSQATDAATSVRKLAENLDQRTALLTQEISRFTGPGLRQYEALATDGRRTLSEIDRVLKSLERNPQRLLYGGGSGAIPQYRR</sequence>
<accession>A0A3L6ZZX5</accession>
<keyword evidence="4" id="KW-1185">Reference proteome</keyword>
<name>A0A3L6ZZX5_9HYPH</name>
<keyword evidence="1" id="KW-0472">Membrane</keyword>
<dbReference type="PANTHER" id="PTHR36698">
    <property type="entry name" value="BLL5892 PROTEIN"/>
    <property type="match status" value="1"/>
</dbReference>
<dbReference type="InterPro" id="IPR003399">
    <property type="entry name" value="Mce/MlaD"/>
</dbReference>
<reference evidence="3 4" key="1">
    <citation type="submission" date="2018-10" db="EMBL/GenBank/DDBJ databases">
        <title>Xanthobacter tagetidis genome sequencing and assembly.</title>
        <authorList>
            <person name="Maclea K.S."/>
            <person name="Goen A.E."/>
            <person name="Fatima S.A."/>
        </authorList>
    </citation>
    <scope>NUCLEOTIDE SEQUENCE [LARGE SCALE GENOMIC DNA]</scope>
    <source>
        <strain evidence="3 4">ATCC 700314</strain>
    </source>
</reference>
<keyword evidence="1" id="KW-1133">Transmembrane helix</keyword>
<protein>
    <submittedName>
        <fullName evidence="3">MCE family protein</fullName>
    </submittedName>
</protein>
<dbReference type="PANTHER" id="PTHR36698:SF2">
    <property type="entry name" value="MCE_MLAD DOMAIN-CONTAINING PROTEIN"/>
    <property type="match status" value="1"/>
</dbReference>
<proteinExistence type="predicted"/>
<comment type="caution">
    <text evidence="3">The sequence shown here is derived from an EMBL/GenBank/DDBJ whole genome shotgun (WGS) entry which is preliminary data.</text>
</comment>
<dbReference type="EMBL" id="RCTF01000022">
    <property type="protein sequence ID" value="RLP73603.1"/>
    <property type="molecule type" value="Genomic_DNA"/>
</dbReference>
<evidence type="ECO:0000313" key="4">
    <source>
        <dbReference type="Proteomes" id="UP000269692"/>
    </source>
</evidence>
<feature type="transmembrane region" description="Helical" evidence="1">
    <location>
        <begin position="7"/>
        <end position="29"/>
    </location>
</feature>
<evidence type="ECO:0000259" key="2">
    <source>
        <dbReference type="Pfam" id="PF02470"/>
    </source>
</evidence>
<feature type="domain" description="Mce/MlaD" evidence="2">
    <location>
        <begin position="40"/>
        <end position="114"/>
    </location>
</feature>
<dbReference type="OrthoDB" id="9808689at2"/>
<organism evidence="3 4">
    <name type="scientific">Xanthobacter tagetidis</name>
    <dbReference type="NCBI Taxonomy" id="60216"/>
    <lineage>
        <taxon>Bacteria</taxon>
        <taxon>Pseudomonadati</taxon>
        <taxon>Pseudomonadota</taxon>
        <taxon>Alphaproteobacteria</taxon>
        <taxon>Hyphomicrobiales</taxon>
        <taxon>Xanthobacteraceae</taxon>
        <taxon>Xanthobacter</taxon>
    </lineage>
</organism>
<dbReference type="RefSeq" id="WP_121625182.1">
    <property type="nucleotide sequence ID" value="NZ_JACIIW010000008.1"/>
</dbReference>
<evidence type="ECO:0000313" key="3">
    <source>
        <dbReference type="EMBL" id="RLP73603.1"/>
    </source>
</evidence>
<dbReference type="Pfam" id="PF02470">
    <property type="entry name" value="MlaD"/>
    <property type="match status" value="1"/>
</dbReference>
<dbReference type="Proteomes" id="UP000269692">
    <property type="component" value="Unassembled WGS sequence"/>
</dbReference>